<organism evidence="2">
    <name type="scientific">Nakamurella sp. A5-74</name>
    <dbReference type="NCBI Taxonomy" id="3158264"/>
    <lineage>
        <taxon>Bacteria</taxon>
        <taxon>Bacillati</taxon>
        <taxon>Actinomycetota</taxon>
        <taxon>Actinomycetes</taxon>
        <taxon>Nakamurellales</taxon>
        <taxon>Nakamurellaceae</taxon>
        <taxon>Nakamurella</taxon>
    </lineage>
</organism>
<protein>
    <submittedName>
        <fullName evidence="2">DUF998 domain-containing protein</fullName>
    </submittedName>
</protein>
<evidence type="ECO:0000256" key="1">
    <source>
        <dbReference type="SAM" id="Phobius"/>
    </source>
</evidence>
<name>A0AAU8DUJ5_9ACTN</name>
<dbReference type="Pfam" id="PF06197">
    <property type="entry name" value="DUF998"/>
    <property type="match status" value="1"/>
</dbReference>
<dbReference type="InterPro" id="IPR009339">
    <property type="entry name" value="DUF998"/>
</dbReference>
<feature type="transmembrane region" description="Helical" evidence="1">
    <location>
        <begin position="62"/>
        <end position="83"/>
    </location>
</feature>
<feature type="transmembrane region" description="Helical" evidence="1">
    <location>
        <begin position="155"/>
        <end position="176"/>
    </location>
</feature>
<keyword evidence="1" id="KW-0812">Transmembrane</keyword>
<dbReference type="RefSeq" id="WP_353651136.1">
    <property type="nucleotide sequence ID" value="NZ_CP159218.1"/>
</dbReference>
<dbReference type="EMBL" id="CP159218">
    <property type="protein sequence ID" value="XCG65531.1"/>
    <property type="molecule type" value="Genomic_DNA"/>
</dbReference>
<proteinExistence type="predicted"/>
<reference evidence="2" key="1">
    <citation type="submission" date="2024-05" db="EMBL/GenBank/DDBJ databases">
        <authorList>
            <person name="Cai S.Y."/>
            <person name="Jin L.M."/>
            <person name="Li H.R."/>
        </authorList>
    </citation>
    <scope>NUCLEOTIDE SEQUENCE</scope>
    <source>
        <strain evidence="2">A5-74</strain>
    </source>
</reference>
<gene>
    <name evidence="2" type="ORF">ABLG96_09765</name>
</gene>
<feature type="transmembrane region" description="Helical" evidence="1">
    <location>
        <begin position="95"/>
        <end position="112"/>
    </location>
</feature>
<keyword evidence="1" id="KW-0472">Membrane</keyword>
<evidence type="ECO:0000313" key="2">
    <source>
        <dbReference type="EMBL" id="XCG65531.1"/>
    </source>
</evidence>
<accession>A0AAU8DUJ5</accession>
<sequence length="224" mass="22707">MAIMLPSLPVSDPDLRTRRAATVATLMVTAAVPAVVAAQVTAGSGYDSVVDPLSSLYWTREGWWFPIAVALFGVGALAAATAVGGGGRVGRTIGTLLALAGAGAGAAALFPADQLQPTWVGEVHRTGSLLLLLTPLLAGVLAVARQRRIGHGDAVLTVLLVCAAGSGTWFLAGFVASTSARVEDLPTSTVGLAQRILALAVIGVVARLAGTALRAASDHDRRGR</sequence>
<keyword evidence="1" id="KW-1133">Transmembrane helix</keyword>
<feature type="transmembrane region" description="Helical" evidence="1">
    <location>
        <begin position="124"/>
        <end position="143"/>
    </location>
</feature>
<feature type="transmembrane region" description="Helical" evidence="1">
    <location>
        <begin position="196"/>
        <end position="216"/>
    </location>
</feature>
<dbReference type="AlphaFoldDB" id="A0AAU8DUJ5"/>